<comment type="subcellular location">
    <subcellularLocation>
        <location evidence="1">Membrane</location>
        <topology evidence="1">Multi-pass membrane protein</topology>
    </subcellularLocation>
</comment>
<feature type="compositionally biased region" description="Basic residues" evidence="2">
    <location>
        <begin position="231"/>
        <end position="240"/>
    </location>
</feature>
<evidence type="ECO:0000256" key="2">
    <source>
        <dbReference type="SAM" id="MobiDB-lite"/>
    </source>
</evidence>
<keyword evidence="4" id="KW-1185">Reference proteome</keyword>
<evidence type="ECO:0000256" key="1">
    <source>
        <dbReference type="RuleBase" id="RU362006"/>
    </source>
</evidence>
<proteinExistence type="inferred from homology"/>
<feature type="compositionally biased region" description="Pro residues" evidence="2">
    <location>
        <begin position="165"/>
        <end position="176"/>
    </location>
</feature>
<dbReference type="Pfam" id="PF03134">
    <property type="entry name" value="TB2_DP1_HVA22"/>
    <property type="match status" value="1"/>
</dbReference>
<accession>A0AAN8WB00</accession>
<comment type="caution">
    <text evidence="3">The sequence shown here is derived from an EMBL/GenBank/DDBJ whole genome shotgun (WGS) entry which is preliminary data.</text>
</comment>
<reference evidence="3 4" key="1">
    <citation type="submission" date="2023-12" db="EMBL/GenBank/DDBJ databases">
        <title>A high-quality genome assembly for Dillenia turbinata (Dilleniales).</title>
        <authorList>
            <person name="Chanderbali A."/>
        </authorList>
    </citation>
    <scope>NUCLEOTIDE SEQUENCE [LARGE SCALE GENOMIC DNA]</scope>
    <source>
        <strain evidence="3">LSX21</strain>
        <tissue evidence="3">Leaf</tissue>
    </source>
</reference>
<dbReference type="InterPro" id="IPR004345">
    <property type="entry name" value="TB2_DP1_HVA22"/>
</dbReference>
<feature type="region of interest" description="Disordered" evidence="2">
    <location>
        <begin position="150"/>
        <end position="240"/>
    </location>
</feature>
<dbReference type="PANTHER" id="PTHR12300">
    <property type="entry name" value="HVA22-LIKE PROTEINS"/>
    <property type="match status" value="1"/>
</dbReference>
<dbReference type="EMBL" id="JBAMMX010000004">
    <property type="protein sequence ID" value="KAK6942552.1"/>
    <property type="molecule type" value="Genomic_DNA"/>
</dbReference>
<organism evidence="3 4">
    <name type="scientific">Dillenia turbinata</name>
    <dbReference type="NCBI Taxonomy" id="194707"/>
    <lineage>
        <taxon>Eukaryota</taxon>
        <taxon>Viridiplantae</taxon>
        <taxon>Streptophyta</taxon>
        <taxon>Embryophyta</taxon>
        <taxon>Tracheophyta</taxon>
        <taxon>Spermatophyta</taxon>
        <taxon>Magnoliopsida</taxon>
        <taxon>eudicotyledons</taxon>
        <taxon>Gunneridae</taxon>
        <taxon>Pentapetalae</taxon>
        <taxon>Dilleniales</taxon>
        <taxon>Dilleniaceae</taxon>
        <taxon>Dillenia</taxon>
    </lineage>
</organism>
<evidence type="ECO:0000313" key="4">
    <source>
        <dbReference type="Proteomes" id="UP001370490"/>
    </source>
</evidence>
<gene>
    <name evidence="3" type="ORF">RJ641_027929</name>
</gene>
<dbReference type="Proteomes" id="UP001370490">
    <property type="component" value="Unassembled WGS sequence"/>
</dbReference>
<dbReference type="AlphaFoldDB" id="A0AAN8WB00"/>
<dbReference type="GO" id="GO:0016020">
    <property type="term" value="C:membrane"/>
    <property type="evidence" value="ECO:0007669"/>
    <property type="project" value="UniProtKB-SubCell"/>
</dbReference>
<name>A0AAN8WB00_9MAGN</name>
<evidence type="ECO:0000313" key="3">
    <source>
        <dbReference type="EMBL" id="KAK6942552.1"/>
    </source>
</evidence>
<protein>
    <recommendedName>
        <fullName evidence="1">HVA22-like protein</fullName>
    </recommendedName>
</protein>
<sequence>MLGELITRVLMLLLGYVYPAFECFKSMEKNGVEIGELRFWCQYWIIISILTVLERIGDAFVSWIPMYDEAKLGLFIYLWYSKAKGTTYIYENILRPYVLSHQSDIERGLMELRVRGWDLAAYYWQNCTELGQTAFFQMLQFMANQSARFSNSGRKENGKTHYTSAPPPPPLDPSRPPGKEYRDHGKKKHSLPNRLNHSADDSDYVQLPYQTDFLPPEARSDPTAYPEPGSRRRFIFGRSP</sequence>
<dbReference type="PANTHER" id="PTHR12300:SF162">
    <property type="entry name" value="HVA22-LIKE PROTEIN J"/>
    <property type="match status" value="1"/>
</dbReference>
<comment type="similarity">
    <text evidence="1">Belongs to the DP1 family.</text>
</comment>